<name>A0AAP0IIZ9_9MAGN</name>
<proteinExistence type="inferred from homology"/>
<dbReference type="GO" id="GO:0006865">
    <property type="term" value="P:amino acid transport"/>
    <property type="evidence" value="ECO:0007669"/>
    <property type="project" value="UniProtKB-KW"/>
</dbReference>
<gene>
    <name evidence="9" type="ORF">Sjap_015361</name>
</gene>
<protein>
    <submittedName>
        <fullName evidence="9">Uncharacterized protein</fullName>
    </submittedName>
</protein>
<dbReference type="EMBL" id="JBBNAE010000006">
    <property type="protein sequence ID" value="KAK9116414.1"/>
    <property type="molecule type" value="Genomic_DNA"/>
</dbReference>
<evidence type="ECO:0000256" key="7">
    <source>
        <dbReference type="ARBA" id="ARBA00023136"/>
    </source>
</evidence>
<feature type="transmembrane region" description="Helical" evidence="8">
    <location>
        <begin position="36"/>
        <end position="56"/>
    </location>
</feature>
<dbReference type="PANTHER" id="PTHR33228:SF80">
    <property type="entry name" value="PROTEIN, PUTATIVE-RELATED"/>
    <property type="match status" value="1"/>
</dbReference>
<organism evidence="9 10">
    <name type="scientific">Stephania japonica</name>
    <dbReference type="NCBI Taxonomy" id="461633"/>
    <lineage>
        <taxon>Eukaryota</taxon>
        <taxon>Viridiplantae</taxon>
        <taxon>Streptophyta</taxon>
        <taxon>Embryophyta</taxon>
        <taxon>Tracheophyta</taxon>
        <taxon>Spermatophyta</taxon>
        <taxon>Magnoliopsida</taxon>
        <taxon>Ranunculales</taxon>
        <taxon>Menispermaceae</taxon>
        <taxon>Menispermoideae</taxon>
        <taxon>Cissampelideae</taxon>
        <taxon>Stephania</taxon>
    </lineage>
</organism>
<evidence type="ECO:0000256" key="4">
    <source>
        <dbReference type="ARBA" id="ARBA00022692"/>
    </source>
</evidence>
<evidence type="ECO:0000313" key="10">
    <source>
        <dbReference type="Proteomes" id="UP001417504"/>
    </source>
</evidence>
<keyword evidence="7 8" id="KW-0472">Membrane</keyword>
<dbReference type="AlphaFoldDB" id="A0AAP0IIZ9"/>
<evidence type="ECO:0000256" key="5">
    <source>
        <dbReference type="ARBA" id="ARBA00022970"/>
    </source>
</evidence>
<dbReference type="GO" id="GO:0016020">
    <property type="term" value="C:membrane"/>
    <property type="evidence" value="ECO:0007669"/>
    <property type="project" value="UniProtKB-SubCell"/>
</dbReference>
<evidence type="ECO:0000313" key="9">
    <source>
        <dbReference type="EMBL" id="KAK9116414.1"/>
    </source>
</evidence>
<evidence type="ECO:0000256" key="3">
    <source>
        <dbReference type="ARBA" id="ARBA00022448"/>
    </source>
</evidence>
<dbReference type="InterPro" id="IPR040359">
    <property type="entry name" value="GDU"/>
</dbReference>
<comment type="caution">
    <text evidence="9">The sequence shown here is derived from an EMBL/GenBank/DDBJ whole genome shotgun (WGS) entry which is preliminary data.</text>
</comment>
<dbReference type="Proteomes" id="UP001417504">
    <property type="component" value="Unassembled WGS sequence"/>
</dbReference>
<comment type="subcellular location">
    <subcellularLocation>
        <location evidence="1">Membrane</location>
        <topology evidence="1">Single-pass membrane protein</topology>
    </subcellularLocation>
</comment>
<evidence type="ECO:0000256" key="8">
    <source>
        <dbReference type="SAM" id="Phobius"/>
    </source>
</evidence>
<keyword evidence="3" id="KW-0813">Transport</keyword>
<keyword evidence="6 8" id="KW-1133">Transmembrane helix</keyword>
<accession>A0AAP0IIZ9</accession>
<keyword evidence="5" id="KW-0029">Amino-acid transport</keyword>
<dbReference type="PANTHER" id="PTHR33228">
    <property type="entry name" value="PROTEIN GLUTAMINE DUMPER 4-RELATED"/>
    <property type="match status" value="1"/>
</dbReference>
<dbReference type="GO" id="GO:0080143">
    <property type="term" value="P:regulation of amino acid export"/>
    <property type="evidence" value="ECO:0007669"/>
    <property type="project" value="InterPro"/>
</dbReference>
<evidence type="ECO:0000256" key="6">
    <source>
        <dbReference type="ARBA" id="ARBA00022989"/>
    </source>
</evidence>
<keyword evidence="4 8" id="KW-0812">Transmembrane</keyword>
<sequence>MNYSDIASLAPIASPSTTSAAGPARLRLWHTPLPFLFGGIAAAILLIAVSLVILLCTNYRSSSSSSSSSFTTHDIDVEKARAQPSMMPSQMQEPKFVVVMAGNDVPTYIAKPFAATNTGVHI</sequence>
<reference evidence="9 10" key="1">
    <citation type="submission" date="2024-01" db="EMBL/GenBank/DDBJ databases">
        <title>Genome assemblies of Stephania.</title>
        <authorList>
            <person name="Yang L."/>
        </authorList>
    </citation>
    <scope>NUCLEOTIDE SEQUENCE [LARGE SCALE GENOMIC DNA]</scope>
    <source>
        <strain evidence="9">QJT</strain>
        <tissue evidence="9">Leaf</tissue>
    </source>
</reference>
<evidence type="ECO:0000256" key="2">
    <source>
        <dbReference type="ARBA" id="ARBA00009977"/>
    </source>
</evidence>
<keyword evidence="10" id="KW-1185">Reference proteome</keyword>
<evidence type="ECO:0000256" key="1">
    <source>
        <dbReference type="ARBA" id="ARBA00004167"/>
    </source>
</evidence>
<comment type="similarity">
    <text evidence="2">Belongs to the GLUTAMINE DUMPER 1 (TC 9.B.60) family.</text>
</comment>